<dbReference type="AlphaFoldDB" id="A0A897NAX5"/>
<evidence type="ECO:0000313" key="3">
    <source>
        <dbReference type="Proteomes" id="UP000662973"/>
    </source>
</evidence>
<keyword evidence="2" id="KW-0282">Flagellum</keyword>
<dbReference type="GeneID" id="68852776"/>
<keyword evidence="1" id="KW-1133">Transmembrane helix</keyword>
<organism evidence="2 3">
    <name type="scientific">Halapricum desulfuricans</name>
    <dbReference type="NCBI Taxonomy" id="2841257"/>
    <lineage>
        <taxon>Archaea</taxon>
        <taxon>Methanobacteriati</taxon>
        <taxon>Methanobacteriota</taxon>
        <taxon>Stenosarchaea group</taxon>
        <taxon>Halobacteria</taxon>
        <taxon>Halobacteriales</taxon>
        <taxon>Haloarculaceae</taxon>
        <taxon>Halapricum</taxon>
    </lineage>
</organism>
<proteinExistence type="predicted"/>
<sequence length="266" mass="29110">MTRRTADRRATTEQDRNTGERGMSEVLGFALVFALVVSTTVLVAVVGFDELENTRDQEELNNAERAFDVLADNMADIHADGAPSRATEINLESAQLEVGDPVTFNVTGVNQTGASFVNEFTSEPIVYASGDTKIVYSGGAVFRTTGDGSILITEPPFLIGSRDIVLPVVQLRHRGDTASTSGTTVRVRAEERDRRPVGEFRRTPSSFDKVIINITSPRSDLWADYLSSRDSITDCQQTGTDNVRCRIDDPDTVHVSGNLIIYAFET</sequence>
<dbReference type="EMBL" id="CP064788">
    <property type="protein sequence ID" value="QSG09551.1"/>
    <property type="molecule type" value="Genomic_DNA"/>
</dbReference>
<keyword evidence="1" id="KW-0812">Transmembrane</keyword>
<gene>
    <name evidence="2" type="ORF">HSR122_2169</name>
</gene>
<feature type="transmembrane region" description="Helical" evidence="1">
    <location>
        <begin position="26"/>
        <end position="48"/>
    </location>
</feature>
<keyword evidence="3" id="KW-1185">Reference proteome</keyword>
<protein>
    <submittedName>
        <fullName evidence="2">Putative pilin/flagellin</fullName>
    </submittedName>
</protein>
<accession>A0A897NAX5</accession>
<dbReference type="RefSeq" id="WP_229109693.1">
    <property type="nucleotide sequence ID" value="NZ_CP064788.1"/>
</dbReference>
<keyword evidence="1" id="KW-0472">Membrane</keyword>
<reference evidence="2 3" key="1">
    <citation type="submission" date="2020-11" db="EMBL/GenBank/DDBJ databases">
        <title>Carbohydrate-dependent, anaerobic sulfur respiration: A novel catabolism in halophilic archaea.</title>
        <authorList>
            <person name="Sorokin D.Y."/>
            <person name="Messina E."/>
            <person name="Smedile F."/>
            <person name="La Cono V."/>
            <person name="Hallsworth J.E."/>
            <person name="Yakimov M.M."/>
        </authorList>
    </citation>
    <scope>NUCLEOTIDE SEQUENCE [LARGE SCALE GENOMIC DNA]</scope>
    <source>
        <strain evidence="2 3">HSR12-2</strain>
    </source>
</reference>
<keyword evidence="2" id="KW-0966">Cell projection</keyword>
<keyword evidence="2" id="KW-0969">Cilium</keyword>
<dbReference type="Proteomes" id="UP000662973">
    <property type="component" value="Chromosome"/>
</dbReference>
<dbReference type="KEGG" id="hds:HSR122_2169"/>
<dbReference type="InterPro" id="IPR055713">
    <property type="entry name" value="DUF7289"/>
</dbReference>
<evidence type="ECO:0000256" key="1">
    <source>
        <dbReference type="SAM" id="Phobius"/>
    </source>
</evidence>
<evidence type="ECO:0000313" key="2">
    <source>
        <dbReference type="EMBL" id="QSG09551.1"/>
    </source>
</evidence>
<name>A0A897NAX5_9EURY</name>
<dbReference type="Pfam" id="PF23960">
    <property type="entry name" value="DUF7289"/>
    <property type="match status" value="1"/>
</dbReference>